<sequence>MARFHEKVEAPKPCSKIIGKRKPILLAESGDCGVEASIRVSGADESASHILWCRQSMLNLQTSKDQENQYNHNNNHNNNNNNNPQISHQLEKLLRNQESPNKNG</sequence>
<name>A0A5A7QMG6_STRAF</name>
<gene>
    <name evidence="2" type="ORF">STAS_23641</name>
</gene>
<comment type="caution">
    <text evidence="2">The sequence shown here is derived from an EMBL/GenBank/DDBJ whole genome shotgun (WGS) entry which is preliminary data.</text>
</comment>
<proteinExistence type="predicted"/>
<evidence type="ECO:0000256" key="1">
    <source>
        <dbReference type="SAM" id="MobiDB-lite"/>
    </source>
</evidence>
<organism evidence="2 3">
    <name type="scientific">Striga asiatica</name>
    <name type="common">Asiatic witchweed</name>
    <name type="synonym">Buchnera asiatica</name>
    <dbReference type="NCBI Taxonomy" id="4170"/>
    <lineage>
        <taxon>Eukaryota</taxon>
        <taxon>Viridiplantae</taxon>
        <taxon>Streptophyta</taxon>
        <taxon>Embryophyta</taxon>
        <taxon>Tracheophyta</taxon>
        <taxon>Spermatophyta</taxon>
        <taxon>Magnoliopsida</taxon>
        <taxon>eudicotyledons</taxon>
        <taxon>Gunneridae</taxon>
        <taxon>Pentapetalae</taxon>
        <taxon>asterids</taxon>
        <taxon>lamiids</taxon>
        <taxon>Lamiales</taxon>
        <taxon>Orobanchaceae</taxon>
        <taxon>Buchnereae</taxon>
        <taxon>Striga</taxon>
    </lineage>
</organism>
<feature type="compositionally biased region" description="Low complexity" evidence="1">
    <location>
        <begin position="71"/>
        <end position="83"/>
    </location>
</feature>
<evidence type="ECO:0000313" key="3">
    <source>
        <dbReference type="Proteomes" id="UP000325081"/>
    </source>
</evidence>
<dbReference type="Proteomes" id="UP000325081">
    <property type="component" value="Unassembled WGS sequence"/>
</dbReference>
<accession>A0A5A7QMG6</accession>
<dbReference type="EMBL" id="BKCP01007626">
    <property type="protein sequence ID" value="GER46583.1"/>
    <property type="molecule type" value="Genomic_DNA"/>
</dbReference>
<feature type="region of interest" description="Disordered" evidence="1">
    <location>
        <begin position="66"/>
        <end position="104"/>
    </location>
</feature>
<evidence type="ECO:0000313" key="2">
    <source>
        <dbReference type="EMBL" id="GER46583.1"/>
    </source>
</evidence>
<reference evidence="3" key="1">
    <citation type="journal article" date="2019" name="Curr. Biol.">
        <title>Genome Sequence of Striga asiatica Provides Insight into the Evolution of Plant Parasitism.</title>
        <authorList>
            <person name="Yoshida S."/>
            <person name="Kim S."/>
            <person name="Wafula E.K."/>
            <person name="Tanskanen J."/>
            <person name="Kim Y.M."/>
            <person name="Honaas L."/>
            <person name="Yang Z."/>
            <person name="Spallek T."/>
            <person name="Conn C.E."/>
            <person name="Ichihashi Y."/>
            <person name="Cheong K."/>
            <person name="Cui S."/>
            <person name="Der J.P."/>
            <person name="Gundlach H."/>
            <person name="Jiao Y."/>
            <person name="Hori C."/>
            <person name="Ishida J.K."/>
            <person name="Kasahara H."/>
            <person name="Kiba T."/>
            <person name="Kim M.S."/>
            <person name="Koo N."/>
            <person name="Laohavisit A."/>
            <person name="Lee Y.H."/>
            <person name="Lumba S."/>
            <person name="McCourt P."/>
            <person name="Mortimer J.C."/>
            <person name="Mutuku J.M."/>
            <person name="Nomura T."/>
            <person name="Sasaki-Sekimoto Y."/>
            <person name="Seto Y."/>
            <person name="Wang Y."/>
            <person name="Wakatake T."/>
            <person name="Sakakibara H."/>
            <person name="Demura T."/>
            <person name="Yamaguchi S."/>
            <person name="Yoneyama K."/>
            <person name="Manabe R.I."/>
            <person name="Nelson D.C."/>
            <person name="Schulman A.H."/>
            <person name="Timko M.P."/>
            <person name="dePamphilis C.W."/>
            <person name="Choi D."/>
            <person name="Shirasu K."/>
        </authorList>
    </citation>
    <scope>NUCLEOTIDE SEQUENCE [LARGE SCALE GENOMIC DNA]</scope>
    <source>
        <strain evidence="3">cv. UVA1</strain>
    </source>
</reference>
<keyword evidence="3" id="KW-1185">Reference proteome</keyword>
<dbReference type="AlphaFoldDB" id="A0A5A7QMG6"/>
<protein>
    <submittedName>
        <fullName evidence="2">Basic-leucine zipper transcription factor family protein</fullName>
    </submittedName>
</protein>